<dbReference type="RefSeq" id="XP_068138699.1">
    <property type="nucleotide sequence ID" value="XM_068282598.1"/>
</dbReference>
<dbReference type="InterPro" id="IPR018851">
    <property type="entry name" value="Borealin_N"/>
</dbReference>
<dbReference type="VEuPathDB" id="FungiDB:YALI0_D03784g"/>
<sequence length="147" mass="17192">MTTSPAHSTQHTSPTFSTFTMPTEMDQFPSNMARKPLTEVQKNDLIENLQLEREYRDSIQRAQHTNRLGINTVTNRIERLKSQYQFAAQAVRAKIEIRKTRVPKRYWNKTLREVQALQDGALKDRKPNKLNFGQGFHNIPKFTIPHE</sequence>
<dbReference type="Proteomes" id="UP000182444">
    <property type="component" value="Chromosome 1D"/>
</dbReference>
<feature type="compositionally biased region" description="Low complexity" evidence="1">
    <location>
        <begin position="12"/>
        <end position="21"/>
    </location>
</feature>
<dbReference type="Pfam" id="PF10444">
    <property type="entry name" value="Nbl1_Borealin_N"/>
    <property type="match status" value="1"/>
</dbReference>
<feature type="compositionally biased region" description="Polar residues" evidence="1">
    <location>
        <begin position="1"/>
        <end position="11"/>
    </location>
</feature>
<protein>
    <recommendedName>
        <fullName evidence="2">Borealin N-terminal domain-containing protein</fullName>
    </recommendedName>
</protein>
<proteinExistence type="predicted"/>
<feature type="domain" description="Borealin N-terminal" evidence="2">
    <location>
        <begin position="41"/>
        <end position="116"/>
    </location>
</feature>
<gene>
    <name evidence="3" type="ORF">YALI1_D04789g</name>
</gene>
<evidence type="ECO:0000313" key="4">
    <source>
        <dbReference type="Proteomes" id="UP000182444"/>
    </source>
</evidence>
<dbReference type="GeneID" id="2910589"/>
<evidence type="ECO:0000256" key="1">
    <source>
        <dbReference type="SAM" id="MobiDB-lite"/>
    </source>
</evidence>
<reference evidence="3 4" key="1">
    <citation type="journal article" date="2016" name="PLoS ONE">
        <title>Sequence Assembly of Yarrowia lipolytica Strain W29/CLIB89 Shows Transposable Element Diversity.</title>
        <authorList>
            <person name="Magnan C."/>
            <person name="Yu J."/>
            <person name="Chang I."/>
            <person name="Jahn E."/>
            <person name="Kanomata Y."/>
            <person name="Wu J."/>
            <person name="Zeller M."/>
            <person name="Oakes M."/>
            <person name="Baldi P."/>
            <person name="Sandmeyer S."/>
        </authorList>
    </citation>
    <scope>NUCLEOTIDE SEQUENCE [LARGE SCALE GENOMIC DNA]</scope>
    <source>
        <strain evidence="4">CLIB89(W29)</strain>
    </source>
</reference>
<dbReference type="EMBL" id="CP017556">
    <property type="protein sequence ID" value="AOW03542.1"/>
    <property type="molecule type" value="Genomic_DNA"/>
</dbReference>
<evidence type="ECO:0000313" key="3">
    <source>
        <dbReference type="EMBL" id="AOW03542.1"/>
    </source>
</evidence>
<dbReference type="VEuPathDB" id="FungiDB:YALI1_D04789g"/>
<dbReference type="AlphaFoldDB" id="A0A1D8ND47"/>
<accession>A0A1D8ND47</accession>
<evidence type="ECO:0000259" key="2">
    <source>
        <dbReference type="Pfam" id="PF10444"/>
    </source>
</evidence>
<organism evidence="3 4">
    <name type="scientific">Yarrowia lipolytica</name>
    <name type="common">Candida lipolytica</name>
    <dbReference type="NCBI Taxonomy" id="4952"/>
    <lineage>
        <taxon>Eukaryota</taxon>
        <taxon>Fungi</taxon>
        <taxon>Dikarya</taxon>
        <taxon>Ascomycota</taxon>
        <taxon>Saccharomycotina</taxon>
        <taxon>Dipodascomycetes</taxon>
        <taxon>Dipodascales</taxon>
        <taxon>Dipodascales incertae sedis</taxon>
        <taxon>Yarrowia</taxon>
    </lineage>
</organism>
<feature type="region of interest" description="Disordered" evidence="1">
    <location>
        <begin position="1"/>
        <end position="21"/>
    </location>
</feature>
<name>A0A1D8ND47_YARLL</name>